<dbReference type="Proteomes" id="UP001141806">
    <property type="component" value="Unassembled WGS sequence"/>
</dbReference>
<dbReference type="InterPro" id="IPR049730">
    <property type="entry name" value="SNF2/RAD54-like_C"/>
</dbReference>
<dbReference type="InterPro" id="IPR001650">
    <property type="entry name" value="Helicase_C-like"/>
</dbReference>
<gene>
    <name evidence="4" type="ORF">NE237_003578</name>
</gene>
<feature type="region of interest" description="Disordered" evidence="2">
    <location>
        <begin position="1249"/>
        <end position="1279"/>
    </location>
</feature>
<dbReference type="Gene3D" id="6.10.250.1310">
    <property type="match status" value="1"/>
</dbReference>
<protein>
    <recommendedName>
        <fullName evidence="3">Helicase C-terminal domain-containing protein</fullName>
    </recommendedName>
</protein>
<comment type="caution">
    <text evidence="4">The sequence shown here is derived from an EMBL/GenBank/DDBJ whole genome shotgun (WGS) entry which is preliminary data.</text>
</comment>
<sequence>MKWLSTDFRLLVDSGQIKDSLADYHNLLALLDSVCEGANPDGLKVDSCDNIGKLKERLAQLVPFEHKSESSTFVEYWVPVELSSVQLEQYCSALFSNGMSLRSCSKNDSLGALSAILVSARKCCDHPYLLEPSLQSLLTEGLPEVEYLDVGIKASGKLQLLDKILQKMRKCGLRALVLFQSFGGSRLGDILDDFLRQRFGLDSYERVDGLISSKKKQAAINMFNSSERGRFVFLLENRACHPSIKLSSVDTIILFDSDWNPLNDLRSLQRLHIDSQLKQLKIFRLYTSCTVEEKILSLAKQDISLDTNIQNINHSTCHILLIWGASYLFSKLDGFHGGNISASNLNILSNEPFMNAVVEELLIHLLKNAENSKKNNCLFISKVKQIGATYSRDIPLLGESEMQLRDEGTPHVFWTKLLQGRYPRWRYLSGLAHRIRKRVQYFDESPIKSDVDGDEVIKKRNKVANNVIDLISLKPCLEDKRKVLAGSKEGASGAQAGNGSRSLPTSSVMSDTNHVCFTANEILGVSETQLVESEERRKLHDAQKSFHLLLRLEISELCEILKVPCYIKGMARRFLDYIMNTHHINREPLAILHAFLISVCWTAAALFKHKIDHKESLARVKQILNFECKDEEAEFIFLKLRMLKKMFYHHMETSTELKSVEDSSPRIKNLSKILQCASSSQSMTSSQEELEGEISDSSQSCNFPQHVPAKQVLATDLTKTGWSQNSFFLKGISQFKKIRAKRIKRLLRKQQEEEQKFSEMRQKEKAKLEKELTLELALIRMVHKHNSIRLDKMKKAEQDHVKKIEEHNQCWEVLKKNLEALQLVYRNDEKRLKAYWLEQAKSGKSVEPFAKLPLPDFAFSLEQLVAGELGATSISGSPPEKYDPNIAFTTNPGEVILSRVTKTIPTETKEVCVPSYREVSGMVVMQPNREDTVDANVTWQSDGNTNRLDIMHDMQPNREADGMDATVAMQFDGNSNRMGDMLDLLPNRDDDGMDATVTMQSDGDGNRIVTTLDIQPNWGHNRVVATSFDMQSNGDNSGVDGTNAMHSVGVDNGVNITVSMQLHGDNNGMDATYGMEFFRDDNAMDATASEREILAVDEQHNRADSLNNVDLCSLEPTQIDSHSSAPPHVTTAQDSSLPLDEILHVEHCEPPTSAAEQDEATPSCAMQDTPEHLQIPSHQPADVLSSDEPNHDTSVMEPVQLLPLLVPMDPLSTAFDQHDESVIGTSRETTNEGHTSTQQVQILEPLVDNPAESSNHSDLTRPVEDHSEPSHSLSPSITPLPLHLPVEGLSRLSVESGALASDSSTSTILESSNCPQIVHLLGSSTNLSVTEGVGTVPESSTCPPQPTFVATQMCQPWYPDPLQHEMERLQKEKEQTIKFHGELKLQFESKRNKEIEEICRKHAALLQEAETALVQKRMALDENYNKVFMNLMLADAIRSKFSEPRASVAQGQQQGMPSSFMQQLFQLSAPQHAQRPNTLSSPPAAPPLQVVHHFSALFSCNPAGQHISPVVPSAGNLQVASEPLAPAPHLRHFRPSTSMPASNLQRVPHTIPSQQVFGNTSCMIPQLVSRSPTHLSRPFSRSQLLESAGGLAGFSNPSLSALELLLDVGNQAGANPSSLAASSRFGSDLACSGPI</sequence>
<evidence type="ECO:0000259" key="3">
    <source>
        <dbReference type="PROSITE" id="PS51194"/>
    </source>
</evidence>
<reference evidence="4" key="1">
    <citation type="journal article" date="2023" name="Plant J.">
        <title>The genome of the king protea, Protea cynaroides.</title>
        <authorList>
            <person name="Chang J."/>
            <person name="Duong T.A."/>
            <person name="Schoeman C."/>
            <person name="Ma X."/>
            <person name="Roodt D."/>
            <person name="Barker N."/>
            <person name="Li Z."/>
            <person name="Van de Peer Y."/>
            <person name="Mizrachi E."/>
        </authorList>
    </citation>
    <scope>NUCLEOTIDE SEQUENCE</scope>
    <source>
        <tissue evidence="4">Young leaves</tissue>
    </source>
</reference>
<dbReference type="PANTHER" id="PTHR35116">
    <property type="entry name" value="HELICASE PROTEIN MOM1"/>
    <property type="match status" value="1"/>
</dbReference>
<feature type="domain" description="Helicase C-terminal" evidence="3">
    <location>
        <begin position="163"/>
        <end position="320"/>
    </location>
</feature>
<dbReference type="PANTHER" id="PTHR35116:SF2">
    <property type="entry name" value="ATP-DEPENDENT HELICASE FAMILY PROTEIN-RELATED"/>
    <property type="match status" value="1"/>
</dbReference>
<dbReference type="CDD" id="cd18793">
    <property type="entry name" value="SF2_C_SNF"/>
    <property type="match status" value="1"/>
</dbReference>
<feature type="compositionally biased region" description="Basic and acidic residues" evidence="2">
    <location>
        <begin position="1258"/>
        <end position="1269"/>
    </location>
</feature>
<accession>A0A9Q0KHQ8</accession>
<dbReference type="SUPFAM" id="SSF52540">
    <property type="entry name" value="P-loop containing nucleoside triphosphate hydrolases"/>
    <property type="match status" value="1"/>
</dbReference>
<keyword evidence="5" id="KW-1185">Reference proteome</keyword>
<evidence type="ECO:0000313" key="4">
    <source>
        <dbReference type="EMBL" id="KAJ4970479.1"/>
    </source>
</evidence>
<dbReference type="PROSITE" id="PS51194">
    <property type="entry name" value="HELICASE_CTER"/>
    <property type="match status" value="1"/>
</dbReference>
<keyword evidence="1" id="KW-0378">Hydrolase</keyword>
<evidence type="ECO:0000256" key="2">
    <source>
        <dbReference type="SAM" id="MobiDB-lite"/>
    </source>
</evidence>
<dbReference type="GO" id="GO:0016787">
    <property type="term" value="F:hydrolase activity"/>
    <property type="evidence" value="ECO:0007669"/>
    <property type="project" value="UniProtKB-KW"/>
</dbReference>
<feature type="region of interest" description="Disordered" evidence="2">
    <location>
        <begin position="679"/>
        <end position="700"/>
    </location>
</feature>
<dbReference type="EMBL" id="JAMYWD010000005">
    <property type="protein sequence ID" value="KAJ4970479.1"/>
    <property type="molecule type" value="Genomic_DNA"/>
</dbReference>
<feature type="compositionally biased region" description="Polar residues" evidence="2">
    <location>
        <begin position="495"/>
        <end position="508"/>
    </location>
</feature>
<feature type="region of interest" description="Disordered" evidence="2">
    <location>
        <begin position="488"/>
        <end position="508"/>
    </location>
</feature>
<organism evidence="4 5">
    <name type="scientific">Protea cynaroides</name>
    <dbReference type="NCBI Taxonomy" id="273540"/>
    <lineage>
        <taxon>Eukaryota</taxon>
        <taxon>Viridiplantae</taxon>
        <taxon>Streptophyta</taxon>
        <taxon>Embryophyta</taxon>
        <taxon>Tracheophyta</taxon>
        <taxon>Spermatophyta</taxon>
        <taxon>Magnoliopsida</taxon>
        <taxon>Proteales</taxon>
        <taxon>Proteaceae</taxon>
        <taxon>Protea</taxon>
    </lineage>
</organism>
<dbReference type="InterPro" id="IPR039322">
    <property type="entry name" value="MOM1"/>
</dbReference>
<evidence type="ECO:0000256" key="1">
    <source>
        <dbReference type="ARBA" id="ARBA00022801"/>
    </source>
</evidence>
<dbReference type="Pfam" id="PF00271">
    <property type="entry name" value="Helicase_C"/>
    <property type="match status" value="1"/>
</dbReference>
<dbReference type="GO" id="GO:0031507">
    <property type="term" value="P:heterochromatin formation"/>
    <property type="evidence" value="ECO:0007669"/>
    <property type="project" value="InterPro"/>
</dbReference>
<dbReference type="InterPro" id="IPR056882">
    <property type="entry name" value="MOM1_dom"/>
</dbReference>
<name>A0A9Q0KHQ8_9MAGN</name>
<dbReference type="Gene3D" id="3.40.50.300">
    <property type="entry name" value="P-loop containing nucleotide triphosphate hydrolases"/>
    <property type="match status" value="1"/>
</dbReference>
<dbReference type="OrthoDB" id="885191at2759"/>
<evidence type="ECO:0000313" key="5">
    <source>
        <dbReference type="Proteomes" id="UP001141806"/>
    </source>
</evidence>
<dbReference type="Pfam" id="PF25029">
    <property type="entry name" value="MOM1"/>
    <property type="match status" value="1"/>
</dbReference>
<dbReference type="InterPro" id="IPR027417">
    <property type="entry name" value="P-loop_NTPase"/>
</dbReference>
<proteinExistence type="predicted"/>